<evidence type="ECO:0000313" key="2">
    <source>
        <dbReference type="EMBL" id="GJS60313.1"/>
    </source>
</evidence>
<reference evidence="2" key="1">
    <citation type="journal article" date="2022" name="Int. J. Mol. Sci.">
        <title>Draft Genome of Tanacetum Coccineum: Genomic Comparison of Closely Related Tanacetum-Family Plants.</title>
        <authorList>
            <person name="Yamashiro T."/>
            <person name="Shiraishi A."/>
            <person name="Nakayama K."/>
            <person name="Satake H."/>
        </authorList>
    </citation>
    <scope>NUCLEOTIDE SEQUENCE</scope>
</reference>
<evidence type="ECO:0000313" key="3">
    <source>
        <dbReference type="Proteomes" id="UP001151760"/>
    </source>
</evidence>
<gene>
    <name evidence="2" type="ORF">Tco_0655097</name>
</gene>
<sequence>MEAQQLEFSLEVGKDYYGFCEWTAKNAEWQADTSKKKVSISADDNIIPEPDIAFELGKSISLTEAEEEEAARRVQATHERLVILSNESDPEPARRPIRRKPYGITFRDTSRVSKKKSHDQSQKLQGIQTLTTKEQLATDTMQALKSSRKISRSQSHTGGSSKGASVTPKVPGESTCISKSSSERTGTILAVLNEVKGASKVKPDPAIDWMMMKDEFVHGDEYVNDNVDEEMKDAKDSETRKDDEEMTDAEKDRKTQRKHDDQDEDPTARSGQGKDKKRPRKDIQPSKKSSAFKESSKGNTPPKSSKSGKFVNTEEPDEEHVHDMSQDDEENIADEMGNADEYPDGEAAPKNDWFKQPPRPPTPDPEWNKCQVDPLTFDELMATPIDFSKFEKNRLKLDKITKEDLVGPVFNLLKGTYQSSIELEYNKEECYKALIERLDWENPKEYFFNNDLEYLKSIDSERKYTTSIIKIKVLAQQILKPDVYSQSEDSECEGDFVNLHLNDIEDMLLLVVQRKLFYLNGEVIVDLAVALHMFTRSLIIKKRVEDVQLGIMVDLINKQMLERRILRNLERLVGARELEMDYRLM</sequence>
<feature type="region of interest" description="Disordered" evidence="1">
    <location>
        <begin position="221"/>
        <end position="366"/>
    </location>
</feature>
<organism evidence="2 3">
    <name type="scientific">Tanacetum coccineum</name>
    <dbReference type="NCBI Taxonomy" id="301880"/>
    <lineage>
        <taxon>Eukaryota</taxon>
        <taxon>Viridiplantae</taxon>
        <taxon>Streptophyta</taxon>
        <taxon>Embryophyta</taxon>
        <taxon>Tracheophyta</taxon>
        <taxon>Spermatophyta</taxon>
        <taxon>Magnoliopsida</taxon>
        <taxon>eudicotyledons</taxon>
        <taxon>Gunneridae</taxon>
        <taxon>Pentapetalae</taxon>
        <taxon>asterids</taxon>
        <taxon>campanulids</taxon>
        <taxon>Asterales</taxon>
        <taxon>Asteraceae</taxon>
        <taxon>Asteroideae</taxon>
        <taxon>Anthemideae</taxon>
        <taxon>Anthemidinae</taxon>
        <taxon>Tanacetum</taxon>
    </lineage>
</organism>
<feature type="compositionally biased region" description="Polar residues" evidence="1">
    <location>
        <begin position="298"/>
        <end position="307"/>
    </location>
</feature>
<keyword evidence="3" id="KW-1185">Reference proteome</keyword>
<dbReference type="Proteomes" id="UP001151760">
    <property type="component" value="Unassembled WGS sequence"/>
</dbReference>
<feature type="region of interest" description="Disordered" evidence="1">
    <location>
        <begin position="107"/>
        <end position="130"/>
    </location>
</feature>
<name>A0ABQ4X521_9ASTR</name>
<reference evidence="2" key="2">
    <citation type="submission" date="2022-01" db="EMBL/GenBank/DDBJ databases">
        <authorList>
            <person name="Yamashiro T."/>
            <person name="Shiraishi A."/>
            <person name="Satake H."/>
            <person name="Nakayama K."/>
        </authorList>
    </citation>
    <scope>NUCLEOTIDE SEQUENCE</scope>
</reference>
<dbReference type="EMBL" id="BQNB010009213">
    <property type="protein sequence ID" value="GJS60313.1"/>
    <property type="molecule type" value="Genomic_DNA"/>
</dbReference>
<feature type="compositionally biased region" description="Basic and acidic residues" evidence="1">
    <location>
        <begin position="232"/>
        <end position="261"/>
    </location>
</feature>
<accession>A0ABQ4X521</accession>
<comment type="caution">
    <text evidence="2">The sequence shown here is derived from an EMBL/GenBank/DDBJ whole genome shotgun (WGS) entry which is preliminary data.</text>
</comment>
<feature type="compositionally biased region" description="Polar residues" evidence="1">
    <location>
        <begin position="152"/>
        <end position="164"/>
    </location>
</feature>
<feature type="compositionally biased region" description="Acidic residues" evidence="1">
    <location>
        <begin position="222"/>
        <end position="231"/>
    </location>
</feature>
<feature type="region of interest" description="Disordered" evidence="1">
    <location>
        <begin position="143"/>
        <end position="183"/>
    </location>
</feature>
<proteinExistence type="predicted"/>
<protein>
    <submittedName>
        <fullName evidence="2">Uncharacterized protein</fullName>
    </submittedName>
</protein>
<feature type="compositionally biased region" description="Acidic residues" evidence="1">
    <location>
        <begin position="326"/>
        <end position="344"/>
    </location>
</feature>
<evidence type="ECO:0000256" key="1">
    <source>
        <dbReference type="SAM" id="MobiDB-lite"/>
    </source>
</evidence>